<comment type="caution">
    <text evidence="2">The sequence shown here is derived from an EMBL/GenBank/DDBJ whole genome shotgun (WGS) entry which is preliminary data.</text>
</comment>
<protein>
    <submittedName>
        <fullName evidence="2">Uncharacterized protein</fullName>
    </submittedName>
</protein>
<feature type="transmembrane region" description="Helical" evidence="1">
    <location>
        <begin position="12"/>
        <end position="31"/>
    </location>
</feature>
<sequence length="55" mass="6491">MCVKAHGMCKIFAIMVIIQDLFSYLLQLSILKYQLFRKNPYLLSGDFHHLAEQLF</sequence>
<dbReference type="Proteomes" id="UP000606498">
    <property type="component" value="Unassembled WGS sequence"/>
</dbReference>
<proteinExistence type="predicted"/>
<dbReference type="EMBL" id="BMKO01000001">
    <property type="protein sequence ID" value="GGE70160.1"/>
    <property type="molecule type" value="Genomic_DNA"/>
</dbReference>
<accession>A0ABQ1T0E3</accession>
<keyword evidence="3" id="KW-1185">Reference proteome</keyword>
<evidence type="ECO:0000313" key="3">
    <source>
        <dbReference type="Proteomes" id="UP000606498"/>
    </source>
</evidence>
<gene>
    <name evidence="2" type="ORF">GCM10011520_08490</name>
</gene>
<keyword evidence="1" id="KW-0812">Transmembrane</keyword>
<organism evidence="2 3">
    <name type="scientific">Shewanella carassii</name>
    <dbReference type="NCBI Taxonomy" id="1987584"/>
    <lineage>
        <taxon>Bacteria</taxon>
        <taxon>Pseudomonadati</taxon>
        <taxon>Pseudomonadota</taxon>
        <taxon>Gammaproteobacteria</taxon>
        <taxon>Alteromonadales</taxon>
        <taxon>Shewanellaceae</taxon>
        <taxon>Shewanella</taxon>
    </lineage>
</organism>
<evidence type="ECO:0000313" key="2">
    <source>
        <dbReference type="EMBL" id="GGE70160.1"/>
    </source>
</evidence>
<evidence type="ECO:0000256" key="1">
    <source>
        <dbReference type="SAM" id="Phobius"/>
    </source>
</evidence>
<name>A0ABQ1T0E3_9GAMM</name>
<reference evidence="3" key="1">
    <citation type="journal article" date="2019" name="Int. J. Syst. Evol. Microbiol.">
        <title>The Global Catalogue of Microorganisms (GCM) 10K type strain sequencing project: providing services to taxonomists for standard genome sequencing and annotation.</title>
        <authorList>
            <consortium name="The Broad Institute Genomics Platform"/>
            <consortium name="The Broad Institute Genome Sequencing Center for Infectious Disease"/>
            <person name="Wu L."/>
            <person name="Ma J."/>
        </authorList>
    </citation>
    <scope>NUCLEOTIDE SEQUENCE [LARGE SCALE GENOMIC DNA]</scope>
    <source>
        <strain evidence="3">CGMCC 1.16033</strain>
    </source>
</reference>
<keyword evidence="1" id="KW-0472">Membrane</keyword>
<keyword evidence="1" id="KW-1133">Transmembrane helix</keyword>